<evidence type="ECO:0000256" key="1">
    <source>
        <dbReference type="SAM" id="MobiDB-lite"/>
    </source>
</evidence>
<organism evidence="2 3">
    <name type="scientific">Wickerhamomyces anomalus (strain ATCC 58044 / CBS 1984 / NCYC 433 / NRRL Y-366-8)</name>
    <name type="common">Yeast</name>
    <name type="synonym">Hansenula anomala</name>
    <dbReference type="NCBI Taxonomy" id="683960"/>
    <lineage>
        <taxon>Eukaryota</taxon>
        <taxon>Fungi</taxon>
        <taxon>Dikarya</taxon>
        <taxon>Ascomycota</taxon>
        <taxon>Saccharomycotina</taxon>
        <taxon>Saccharomycetes</taxon>
        <taxon>Phaffomycetales</taxon>
        <taxon>Wickerhamomycetaceae</taxon>
        <taxon>Wickerhamomyces</taxon>
    </lineage>
</organism>
<sequence>MSEAELPYCDPVDQNLKSTEGIAPTEDSHNSTVLKDTTNIITPTDPKSIANSNAGEGLTDDKLQHVKVSHWDAEELRYFCQKLAGLSEYKVPNKSRLNMEGRKLLGDYMSQRFPLAAKAKKFEPQKIEHELSLLVDDYINGFLAVKQHSTNSTYSPELNHFVYNTMNPVETEEYKEALTNEILNLTATPHEKRERLKRTRIHRMFHDDVSIYLDVGKFLGIDNNEQYKTTSVNSPPPQQQAGPVNQCDSMNEWIEHLKMNEEKEQAVFLSFLKYLLSEEMITRDDLFKLIMNTKPTDPLMILCTNENIGIDEKLTMLREDLARLQ</sequence>
<reference evidence="2 3" key="1">
    <citation type="journal article" date="2016" name="Proc. Natl. Acad. Sci. U.S.A.">
        <title>Comparative genomics of biotechnologically important yeasts.</title>
        <authorList>
            <person name="Riley R."/>
            <person name="Haridas S."/>
            <person name="Wolfe K.H."/>
            <person name="Lopes M.R."/>
            <person name="Hittinger C.T."/>
            <person name="Goeker M."/>
            <person name="Salamov A.A."/>
            <person name="Wisecaver J.H."/>
            <person name="Long T.M."/>
            <person name="Calvey C.H."/>
            <person name="Aerts A.L."/>
            <person name="Barry K.W."/>
            <person name="Choi C."/>
            <person name="Clum A."/>
            <person name="Coughlan A.Y."/>
            <person name="Deshpande S."/>
            <person name="Douglass A.P."/>
            <person name="Hanson S.J."/>
            <person name="Klenk H.-P."/>
            <person name="LaButti K.M."/>
            <person name="Lapidus A."/>
            <person name="Lindquist E.A."/>
            <person name="Lipzen A.M."/>
            <person name="Meier-Kolthoff J.P."/>
            <person name="Ohm R.A."/>
            <person name="Otillar R.P."/>
            <person name="Pangilinan J.L."/>
            <person name="Peng Y."/>
            <person name="Rokas A."/>
            <person name="Rosa C.A."/>
            <person name="Scheuner C."/>
            <person name="Sibirny A.A."/>
            <person name="Slot J.C."/>
            <person name="Stielow J.B."/>
            <person name="Sun H."/>
            <person name="Kurtzman C.P."/>
            <person name="Blackwell M."/>
            <person name="Grigoriev I.V."/>
            <person name="Jeffries T.W."/>
        </authorList>
    </citation>
    <scope>NUCLEOTIDE SEQUENCE [LARGE SCALE GENOMIC DNA]</scope>
    <source>
        <strain evidence="3">ATCC 58044 / CBS 1984 / NCYC 433 / NRRL Y-366-8</strain>
    </source>
</reference>
<feature type="compositionally biased region" description="Polar residues" evidence="1">
    <location>
        <begin position="30"/>
        <end position="42"/>
    </location>
</feature>
<accession>A0A1E3P8E2</accession>
<proteinExistence type="predicted"/>
<dbReference type="Proteomes" id="UP000094112">
    <property type="component" value="Unassembled WGS sequence"/>
</dbReference>
<gene>
    <name evidence="2" type="ORF">WICANDRAFT_75877</name>
</gene>
<evidence type="ECO:0000313" key="2">
    <source>
        <dbReference type="EMBL" id="ODQ61671.1"/>
    </source>
</evidence>
<protein>
    <submittedName>
        <fullName evidence="2">Uncharacterized protein</fullName>
    </submittedName>
</protein>
<name>A0A1E3P8E2_WICAA</name>
<feature type="region of interest" description="Disordered" evidence="1">
    <location>
        <begin position="1"/>
        <end position="56"/>
    </location>
</feature>
<evidence type="ECO:0000313" key="3">
    <source>
        <dbReference type="Proteomes" id="UP000094112"/>
    </source>
</evidence>
<keyword evidence="3" id="KW-1185">Reference proteome</keyword>
<dbReference type="RefSeq" id="XP_019040878.1">
    <property type="nucleotide sequence ID" value="XM_019184280.1"/>
</dbReference>
<dbReference type="GeneID" id="30201526"/>
<dbReference type="AlphaFoldDB" id="A0A1E3P8E2"/>
<dbReference type="EMBL" id="KV454208">
    <property type="protein sequence ID" value="ODQ61671.1"/>
    <property type="molecule type" value="Genomic_DNA"/>
</dbReference>